<comment type="caution">
    <text evidence="3">The sequence shown here is derived from an EMBL/GenBank/DDBJ whole genome shotgun (WGS) entry which is preliminary data.</text>
</comment>
<accession>A0A7J6HHQ6</accession>
<dbReference type="PANTHER" id="PTHR47718">
    <property type="entry name" value="OS01G0519700 PROTEIN"/>
    <property type="match status" value="1"/>
</dbReference>
<evidence type="ECO:0000313" key="3">
    <source>
        <dbReference type="EMBL" id="KAF4394823.1"/>
    </source>
</evidence>
<dbReference type="InterPro" id="IPR018289">
    <property type="entry name" value="MULE_transposase_dom"/>
</dbReference>
<dbReference type="Pfam" id="PF10551">
    <property type="entry name" value="MULE"/>
    <property type="match status" value="1"/>
</dbReference>
<proteinExistence type="predicted"/>
<name>A0A7J6HHQ6_CANSA</name>
<dbReference type="Proteomes" id="UP000525078">
    <property type="component" value="Unassembled WGS sequence"/>
</dbReference>
<sequence length="254" mass="29899">MADEENNLRSSQNEVEVIKIPEHEVENNGYRAHVQEANDEDVEETKDEEGHVNEELAQPDIAQWTILLQFLGIDKEPEDIEFSDFNGKEFLSIEQAEYEKPLVILLGSNNYDKTCVFGVALLEKENWETYNWVLETFLECMDGKMPLTVLTDNCKSMDKALSNVMPDVVHRICSWHILKNAMHHIHKTGFNTDLRKFIFRYYKVEEWEHNWMELLEKYDLANNKWIKDQYKSRGKWADTYLRGHYFGGARATGR</sequence>
<evidence type="ECO:0000313" key="4">
    <source>
        <dbReference type="Proteomes" id="UP000525078"/>
    </source>
</evidence>
<gene>
    <name evidence="3" type="ORF">F8388_015729</name>
</gene>
<evidence type="ECO:0000259" key="2">
    <source>
        <dbReference type="Pfam" id="PF10551"/>
    </source>
</evidence>
<dbReference type="AlphaFoldDB" id="A0A7J6HHQ6"/>
<feature type="compositionally biased region" description="Acidic residues" evidence="1">
    <location>
        <begin position="37"/>
        <end position="47"/>
    </location>
</feature>
<feature type="domain" description="MULE transposase" evidence="2">
    <location>
        <begin position="97"/>
        <end position="180"/>
    </location>
</feature>
<feature type="region of interest" description="Disordered" evidence="1">
    <location>
        <begin position="1"/>
        <end position="51"/>
    </location>
</feature>
<evidence type="ECO:0000256" key="1">
    <source>
        <dbReference type="SAM" id="MobiDB-lite"/>
    </source>
</evidence>
<dbReference type="EMBL" id="JAATIP010000009">
    <property type="protein sequence ID" value="KAF4394823.1"/>
    <property type="molecule type" value="Genomic_DNA"/>
</dbReference>
<organism evidence="3 4">
    <name type="scientific">Cannabis sativa</name>
    <name type="common">Hemp</name>
    <name type="synonym">Marijuana</name>
    <dbReference type="NCBI Taxonomy" id="3483"/>
    <lineage>
        <taxon>Eukaryota</taxon>
        <taxon>Viridiplantae</taxon>
        <taxon>Streptophyta</taxon>
        <taxon>Embryophyta</taxon>
        <taxon>Tracheophyta</taxon>
        <taxon>Spermatophyta</taxon>
        <taxon>Magnoliopsida</taxon>
        <taxon>eudicotyledons</taxon>
        <taxon>Gunneridae</taxon>
        <taxon>Pentapetalae</taxon>
        <taxon>rosids</taxon>
        <taxon>fabids</taxon>
        <taxon>Rosales</taxon>
        <taxon>Cannabaceae</taxon>
        <taxon>Cannabis</taxon>
    </lineage>
</organism>
<protein>
    <recommendedName>
        <fullName evidence="2">MULE transposase domain-containing protein</fullName>
    </recommendedName>
</protein>
<dbReference type="PANTHER" id="PTHR47718:SF15">
    <property type="entry name" value="PROTEIN FAR1-RELATED SEQUENCE 5-LIKE"/>
    <property type="match status" value="1"/>
</dbReference>
<reference evidence="3 4" key="1">
    <citation type="journal article" date="2020" name="bioRxiv">
        <title>Sequence and annotation of 42 cannabis genomes reveals extensive copy number variation in cannabinoid synthesis and pathogen resistance genes.</title>
        <authorList>
            <person name="Mckernan K.J."/>
            <person name="Helbert Y."/>
            <person name="Kane L.T."/>
            <person name="Ebling H."/>
            <person name="Zhang L."/>
            <person name="Liu B."/>
            <person name="Eaton Z."/>
            <person name="Mclaughlin S."/>
            <person name="Kingan S."/>
            <person name="Baybayan P."/>
            <person name="Concepcion G."/>
            <person name="Jordan M."/>
            <person name="Riva A."/>
            <person name="Barbazuk W."/>
            <person name="Harkins T."/>
        </authorList>
    </citation>
    <scope>NUCLEOTIDE SEQUENCE [LARGE SCALE GENOMIC DNA]</scope>
    <source>
        <strain evidence="4">cv. Jamaican Lion 4</strain>
        <tissue evidence="3">Leaf</tissue>
    </source>
</reference>
<feature type="compositionally biased region" description="Basic and acidic residues" evidence="1">
    <location>
        <begin position="16"/>
        <end position="26"/>
    </location>
</feature>